<dbReference type="Proteomes" id="UP000677687">
    <property type="component" value="Unassembled WGS sequence"/>
</dbReference>
<dbReference type="AlphaFoldDB" id="A0A8T4KSA2"/>
<feature type="compositionally biased region" description="Basic and acidic residues" evidence="1">
    <location>
        <begin position="49"/>
        <end position="62"/>
    </location>
</feature>
<dbReference type="EMBL" id="JAGVWD010000016">
    <property type="protein sequence ID" value="MBS3057231.1"/>
    <property type="molecule type" value="Genomic_DNA"/>
</dbReference>
<comment type="caution">
    <text evidence="2">The sequence shown here is derived from an EMBL/GenBank/DDBJ whole genome shotgun (WGS) entry which is preliminary data.</text>
</comment>
<accession>A0A8T4KSA2</accession>
<organism evidence="2 3">
    <name type="scientific">Candidatus Iainarchaeum sp</name>
    <dbReference type="NCBI Taxonomy" id="3101447"/>
    <lineage>
        <taxon>Archaea</taxon>
        <taxon>Candidatus Iainarchaeota</taxon>
        <taxon>Candidatus Iainarchaeia</taxon>
        <taxon>Candidatus Iainarchaeales</taxon>
        <taxon>Candidatus Iainarchaeaceae</taxon>
        <taxon>Candidatus Iainarchaeum</taxon>
    </lineage>
</organism>
<feature type="region of interest" description="Disordered" evidence="1">
    <location>
        <begin position="28"/>
        <end position="68"/>
    </location>
</feature>
<proteinExistence type="predicted"/>
<protein>
    <submittedName>
        <fullName evidence="2">Uncharacterized protein</fullName>
    </submittedName>
</protein>
<evidence type="ECO:0000313" key="3">
    <source>
        <dbReference type="Proteomes" id="UP000677687"/>
    </source>
</evidence>
<name>A0A8T4KSA2_9ARCH</name>
<evidence type="ECO:0000256" key="1">
    <source>
        <dbReference type="SAM" id="MobiDB-lite"/>
    </source>
</evidence>
<evidence type="ECO:0000313" key="2">
    <source>
        <dbReference type="EMBL" id="MBS3057231.1"/>
    </source>
</evidence>
<sequence>MSNRHIKIINGRRYYYESIRRGKKVTSRYLGPVDERKRKPRKVNIQQTEEIKQESQPEKPQEEQEYIG</sequence>
<reference evidence="2" key="2">
    <citation type="submission" date="2021-05" db="EMBL/GenBank/DDBJ databases">
        <title>Protein family content uncovers lineage relationships and bacterial pathway maintenance mechanisms in DPANN archaea.</title>
        <authorList>
            <person name="Castelle C.J."/>
            <person name="Meheust R."/>
            <person name="Jaffe A.L."/>
            <person name="Seitz K."/>
            <person name="Gong X."/>
            <person name="Baker B.J."/>
            <person name="Banfield J.F."/>
        </authorList>
    </citation>
    <scope>NUCLEOTIDE SEQUENCE</scope>
    <source>
        <strain evidence="2">RIFCSPHIGHO2_01_FULL_AR10_44_11</strain>
    </source>
</reference>
<reference evidence="2" key="1">
    <citation type="submission" date="2021-03" db="EMBL/GenBank/DDBJ databases">
        <authorList>
            <person name="Jaffe A."/>
        </authorList>
    </citation>
    <scope>NUCLEOTIDE SEQUENCE</scope>
    <source>
        <strain evidence="2">RIFCSPHIGHO2_01_FULL_AR10_44_11</strain>
    </source>
</reference>
<gene>
    <name evidence="2" type="ORF">J4415_01225</name>
</gene>